<dbReference type="AlphaFoldDB" id="A0A0D2GD37"/>
<dbReference type="GeneID" id="25307986"/>
<protein>
    <recommendedName>
        <fullName evidence="4">MARVEL domain-containing protein</fullName>
    </recommendedName>
</protein>
<gene>
    <name evidence="2" type="ORF">Z517_08496</name>
</gene>
<keyword evidence="3" id="KW-1185">Reference proteome</keyword>
<evidence type="ECO:0000256" key="1">
    <source>
        <dbReference type="SAM" id="Phobius"/>
    </source>
</evidence>
<feature type="transmembrane region" description="Helical" evidence="1">
    <location>
        <begin position="21"/>
        <end position="40"/>
    </location>
</feature>
<organism evidence="2 3">
    <name type="scientific">Fonsecaea pedrosoi CBS 271.37</name>
    <dbReference type="NCBI Taxonomy" id="1442368"/>
    <lineage>
        <taxon>Eukaryota</taxon>
        <taxon>Fungi</taxon>
        <taxon>Dikarya</taxon>
        <taxon>Ascomycota</taxon>
        <taxon>Pezizomycotina</taxon>
        <taxon>Eurotiomycetes</taxon>
        <taxon>Chaetothyriomycetidae</taxon>
        <taxon>Chaetothyriales</taxon>
        <taxon>Herpotrichiellaceae</taxon>
        <taxon>Fonsecaea</taxon>
    </lineage>
</organism>
<feature type="transmembrane region" description="Helical" evidence="1">
    <location>
        <begin position="46"/>
        <end position="66"/>
    </location>
</feature>
<dbReference type="PANTHER" id="PTHR37451">
    <property type="entry name" value="MARVEL DOMAIN"/>
    <property type="match status" value="1"/>
</dbReference>
<keyword evidence="1" id="KW-0812">Transmembrane</keyword>
<feature type="transmembrane region" description="Helical" evidence="1">
    <location>
        <begin position="78"/>
        <end position="98"/>
    </location>
</feature>
<accession>A0A0D2GD37</accession>
<dbReference type="VEuPathDB" id="FungiDB:Z517_08496"/>
<evidence type="ECO:0000313" key="2">
    <source>
        <dbReference type="EMBL" id="KIW78658.1"/>
    </source>
</evidence>
<keyword evidence="1" id="KW-1133">Transmembrane helix</keyword>
<dbReference type="PANTHER" id="PTHR37451:SF4">
    <property type="entry name" value="MARVEL DOMAIN-CONTAINING PROTEIN"/>
    <property type="match status" value="1"/>
</dbReference>
<dbReference type="Proteomes" id="UP000053029">
    <property type="component" value="Unassembled WGS sequence"/>
</dbReference>
<keyword evidence="1" id="KW-0472">Membrane</keyword>
<dbReference type="OrthoDB" id="5325022at2759"/>
<sequence>MSSGEGYSVVPVQRIFFPFRIVQMILTVIVFGIACYHLSLAPNYDAGGISLFTGLASIIFLIYWFVANSPGNTHLYNYWAIFAVELFVLIFWLCTFALTADKVALLVQATSYTSSYDGVDYSGGGSDGSGSVCYAGVCVNYKRDLHDKRGLVKRSTDPLSATMYVALALSVINFILFGVTFVLYTINLFRHRAALSSLKGNNIAMNNGHGSASRMEKGVVVNGHQ</sequence>
<reference evidence="2 3" key="1">
    <citation type="submission" date="2015-01" db="EMBL/GenBank/DDBJ databases">
        <title>The Genome Sequence of Fonsecaea pedrosoi CBS 271.37.</title>
        <authorList>
            <consortium name="The Broad Institute Genomics Platform"/>
            <person name="Cuomo C."/>
            <person name="de Hoog S."/>
            <person name="Gorbushina A."/>
            <person name="Stielow B."/>
            <person name="Teixiera M."/>
            <person name="Abouelleil A."/>
            <person name="Chapman S.B."/>
            <person name="Priest M."/>
            <person name="Young S.K."/>
            <person name="Wortman J."/>
            <person name="Nusbaum C."/>
            <person name="Birren B."/>
        </authorList>
    </citation>
    <scope>NUCLEOTIDE SEQUENCE [LARGE SCALE GENOMIC DNA]</scope>
    <source>
        <strain evidence="2 3">CBS 271.37</strain>
    </source>
</reference>
<evidence type="ECO:0008006" key="4">
    <source>
        <dbReference type="Google" id="ProtNLM"/>
    </source>
</evidence>
<dbReference type="RefSeq" id="XP_013282466.1">
    <property type="nucleotide sequence ID" value="XM_013427012.1"/>
</dbReference>
<name>A0A0D2GD37_9EURO</name>
<dbReference type="HOGENOM" id="CLU_107230_0_0_1"/>
<evidence type="ECO:0000313" key="3">
    <source>
        <dbReference type="Proteomes" id="UP000053029"/>
    </source>
</evidence>
<dbReference type="EMBL" id="KN846973">
    <property type="protein sequence ID" value="KIW78658.1"/>
    <property type="molecule type" value="Genomic_DNA"/>
</dbReference>
<proteinExistence type="predicted"/>
<feature type="transmembrane region" description="Helical" evidence="1">
    <location>
        <begin position="163"/>
        <end position="189"/>
    </location>
</feature>